<dbReference type="AlphaFoldDB" id="A0A0F9F637"/>
<dbReference type="EMBL" id="LAZR01031794">
    <property type="protein sequence ID" value="KKL52720.1"/>
    <property type="molecule type" value="Genomic_DNA"/>
</dbReference>
<organism evidence="1">
    <name type="scientific">marine sediment metagenome</name>
    <dbReference type="NCBI Taxonomy" id="412755"/>
    <lineage>
        <taxon>unclassified sequences</taxon>
        <taxon>metagenomes</taxon>
        <taxon>ecological metagenomes</taxon>
    </lineage>
</organism>
<sequence>MSGVRFKERIRRKVLKDRGLIRTGQGHLEQAPDKAVDPNKTLAMRLIEARHGRLIEDLLSEGSLKECADLLGIKESTVSKWRLRLGLRL</sequence>
<comment type="caution">
    <text evidence="1">The sequence shown here is derived from an EMBL/GenBank/DDBJ whole genome shotgun (WGS) entry which is preliminary data.</text>
</comment>
<name>A0A0F9F637_9ZZZZ</name>
<protein>
    <submittedName>
        <fullName evidence="1">Uncharacterized protein</fullName>
    </submittedName>
</protein>
<accession>A0A0F9F637</accession>
<reference evidence="1" key="1">
    <citation type="journal article" date="2015" name="Nature">
        <title>Complex archaea that bridge the gap between prokaryotes and eukaryotes.</title>
        <authorList>
            <person name="Spang A."/>
            <person name="Saw J.H."/>
            <person name="Jorgensen S.L."/>
            <person name="Zaremba-Niedzwiedzka K."/>
            <person name="Martijn J."/>
            <person name="Lind A.E."/>
            <person name="van Eijk R."/>
            <person name="Schleper C."/>
            <person name="Guy L."/>
            <person name="Ettema T.J."/>
        </authorList>
    </citation>
    <scope>NUCLEOTIDE SEQUENCE</scope>
</reference>
<evidence type="ECO:0000313" key="1">
    <source>
        <dbReference type="EMBL" id="KKL52720.1"/>
    </source>
</evidence>
<gene>
    <name evidence="1" type="ORF">LCGC14_2282670</name>
</gene>
<proteinExistence type="predicted"/>